<dbReference type="Proteomes" id="UP000275078">
    <property type="component" value="Unassembled WGS sequence"/>
</dbReference>
<proteinExistence type="predicted"/>
<feature type="non-terminal residue" evidence="1">
    <location>
        <position position="124"/>
    </location>
</feature>
<dbReference type="AlphaFoldDB" id="A0A3N4HLU0"/>
<protein>
    <submittedName>
        <fullName evidence="1">Uncharacterized protein</fullName>
    </submittedName>
</protein>
<gene>
    <name evidence="1" type="ORF">BJ508DRAFT_419011</name>
</gene>
<keyword evidence="2" id="KW-1185">Reference proteome</keyword>
<evidence type="ECO:0000313" key="1">
    <source>
        <dbReference type="EMBL" id="RPA73488.1"/>
    </source>
</evidence>
<sequence length="124" mass="13861">MVCWPSRDRTVGSDAPTHQLKEKQVLCIEAVVRSVLDEMAVLVDKLRPTVADELVLALHLAAQNIDGLIACSRFGWKDPERMDTMLFGYLVEEGVNMEVAKGVLRATWSAEAARRNNGMRCIFD</sequence>
<reference evidence="1 2" key="1">
    <citation type="journal article" date="2018" name="Nat. Ecol. Evol.">
        <title>Pezizomycetes genomes reveal the molecular basis of ectomycorrhizal truffle lifestyle.</title>
        <authorList>
            <person name="Murat C."/>
            <person name="Payen T."/>
            <person name="Noel B."/>
            <person name="Kuo A."/>
            <person name="Morin E."/>
            <person name="Chen J."/>
            <person name="Kohler A."/>
            <person name="Krizsan K."/>
            <person name="Balestrini R."/>
            <person name="Da Silva C."/>
            <person name="Montanini B."/>
            <person name="Hainaut M."/>
            <person name="Levati E."/>
            <person name="Barry K.W."/>
            <person name="Belfiori B."/>
            <person name="Cichocki N."/>
            <person name="Clum A."/>
            <person name="Dockter R.B."/>
            <person name="Fauchery L."/>
            <person name="Guy J."/>
            <person name="Iotti M."/>
            <person name="Le Tacon F."/>
            <person name="Lindquist E.A."/>
            <person name="Lipzen A."/>
            <person name="Malagnac F."/>
            <person name="Mello A."/>
            <person name="Molinier V."/>
            <person name="Miyauchi S."/>
            <person name="Poulain J."/>
            <person name="Riccioni C."/>
            <person name="Rubini A."/>
            <person name="Sitrit Y."/>
            <person name="Splivallo R."/>
            <person name="Traeger S."/>
            <person name="Wang M."/>
            <person name="Zifcakova L."/>
            <person name="Wipf D."/>
            <person name="Zambonelli A."/>
            <person name="Paolocci F."/>
            <person name="Nowrousian M."/>
            <person name="Ottonello S."/>
            <person name="Baldrian P."/>
            <person name="Spatafora J.W."/>
            <person name="Henrissat B."/>
            <person name="Nagy L.G."/>
            <person name="Aury J.M."/>
            <person name="Wincker P."/>
            <person name="Grigoriev I.V."/>
            <person name="Bonfante P."/>
            <person name="Martin F.M."/>
        </authorList>
    </citation>
    <scope>NUCLEOTIDE SEQUENCE [LARGE SCALE GENOMIC DNA]</scope>
    <source>
        <strain evidence="1 2">RN42</strain>
    </source>
</reference>
<organism evidence="1 2">
    <name type="scientific">Ascobolus immersus RN42</name>
    <dbReference type="NCBI Taxonomy" id="1160509"/>
    <lineage>
        <taxon>Eukaryota</taxon>
        <taxon>Fungi</taxon>
        <taxon>Dikarya</taxon>
        <taxon>Ascomycota</taxon>
        <taxon>Pezizomycotina</taxon>
        <taxon>Pezizomycetes</taxon>
        <taxon>Pezizales</taxon>
        <taxon>Ascobolaceae</taxon>
        <taxon>Ascobolus</taxon>
    </lineage>
</organism>
<dbReference type="EMBL" id="ML119819">
    <property type="protein sequence ID" value="RPA73488.1"/>
    <property type="molecule type" value="Genomic_DNA"/>
</dbReference>
<accession>A0A3N4HLU0</accession>
<name>A0A3N4HLU0_ASCIM</name>
<evidence type="ECO:0000313" key="2">
    <source>
        <dbReference type="Proteomes" id="UP000275078"/>
    </source>
</evidence>